<dbReference type="Proteomes" id="UP000020595">
    <property type="component" value="Unassembled WGS sequence"/>
</dbReference>
<dbReference type="Gene3D" id="3.10.310.10">
    <property type="entry name" value="Diaminopimelate Epimerase, Chain A, domain 1"/>
    <property type="match status" value="2"/>
</dbReference>
<dbReference type="NCBIfam" id="TIGR00654">
    <property type="entry name" value="PhzF_family"/>
    <property type="match status" value="1"/>
</dbReference>
<evidence type="ECO:0000256" key="1">
    <source>
        <dbReference type="ARBA" id="ARBA00008270"/>
    </source>
</evidence>
<dbReference type="AlphaFoldDB" id="A0A009HU06"/>
<comment type="similarity">
    <text evidence="1">Belongs to the PhzF family.</text>
</comment>
<organism evidence="3 4">
    <name type="scientific">Acinetobacter baumannii (strain 1295743)</name>
    <dbReference type="NCBI Taxonomy" id="1310613"/>
    <lineage>
        <taxon>Bacteria</taxon>
        <taxon>Pseudomonadati</taxon>
        <taxon>Pseudomonadota</taxon>
        <taxon>Gammaproteobacteria</taxon>
        <taxon>Moraxellales</taxon>
        <taxon>Moraxellaceae</taxon>
        <taxon>Acinetobacter</taxon>
        <taxon>Acinetobacter calcoaceticus/baumannii complex</taxon>
    </lineage>
</organism>
<name>A0A009HU06_ACIB9</name>
<gene>
    <name evidence="3" type="ORF">J512_1268</name>
</gene>
<evidence type="ECO:0000313" key="3">
    <source>
        <dbReference type="EMBL" id="EXB06485.1"/>
    </source>
</evidence>
<dbReference type="SUPFAM" id="SSF54506">
    <property type="entry name" value="Diaminopimelate epimerase-like"/>
    <property type="match status" value="1"/>
</dbReference>
<accession>A0A009HU06</accession>
<dbReference type="Pfam" id="PF02567">
    <property type="entry name" value="PhzC-PhzF"/>
    <property type="match status" value="1"/>
</dbReference>
<dbReference type="RefSeq" id="WP_032050932.1">
    <property type="nucleotide sequence ID" value="NZ_JEWH01000011.1"/>
</dbReference>
<dbReference type="PANTHER" id="PTHR13774">
    <property type="entry name" value="PHENAZINE BIOSYNTHESIS PROTEIN"/>
    <property type="match status" value="1"/>
</dbReference>
<evidence type="ECO:0000256" key="2">
    <source>
        <dbReference type="PIRSR" id="PIRSR016184-1"/>
    </source>
</evidence>
<dbReference type="GO" id="GO:0016853">
    <property type="term" value="F:isomerase activity"/>
    <property type="evidence" value="ECO:0007669"/>
    <property type="project" value="TreeGrafter"/>
</dbReference>
<feature type="active site" evidence="2">
    <location>
        <position position="47"/>
    </location>
</feature>
<dbReference type="PATRIC" id="fig|1310613.3.peg.1215"/>
<evidence type="ECO:0000313" key="4">
    <source>
        <dbReference type="Proteomes" id="UP000020595"/>
    </source>
</evidence>
<protein>
    <submittedName>
        <fullName evidence="3">Phenazine biosynthesis, PhzF family protein</fullName>
    </submittedName>
</protein>
<dbReference type="InterPro" id="IPR003719">
    <property type="entry name" value="Phenazine_PhzF-like"/>
</dbReference>
<dbReference type="PIRSF" id="PIRSF016184">
    <property type="entry name" value="PhzC_PhzF"/>
    <property type="match status" value="1"/>
</dbReference>
<comment type="caution">
    <text evidence="3">The sequence shown here is derived from an EMBL/GenBank/DDBJ whole genome shotgun (WGS) entry which is preliminary data.</text>
</comment>
<dbReference type="GO" id="GO:0005737">
    <property type="term" value="C:cytoplasm"/>
    <property type="evidence" value="ECO:0007669"/>
    <property type="project" value="TreeGrafter"/>
</dbReference>
<reference evidence="3 4" key="1">
    <citation type="submission" date="2014-02" db="EMBL/GenBank/DDBJ databases">
        <title>Comparative genomics and transcriptomics to identify genetic mechanisms underlying the emergence of carbapenem resistant Acinetobacter baumannii (CRAb).</title>
        <authorList>
            <person name="Harris A.D."/>
            <person name="Johnson K.J."/>
            <person name="George J."/>
            <person name="Shefchek K."/>
            <person name="Daugherty S.C."/>
            <person name="Parankush S."/>
            <person name="Sadzewicz L."/>
            <person name="Tallon L."/>
            <person name="Sengamalay N."/>
            <person name="Hazen T.H."/>
            <person name="Rasko D.A."/>
        </authorList>
    </citation>
    <scope>NUCLEOTIDE SEQUENCE [LARGE SCALE GENOMIC DNA]</scope>
    <source>
        <strain evidence="3 4">1295743</strain>
    </source>
</reference>
<proteinExistence type="inferred from homology"/>
<dbReference type="EMBL" id="JEWH01000011">
    <property type="protein sequence ID" value="EXB06485.1"/>
    <property type="molecule type" value="Genomic_DNA"/>
</dbReference>
<sequence length="289" mass="31099">MSVVAFKQVDVFTSQAFKGNPVAVIMDASTLTSEQMQAIANWTNLSETTFVLPATDSQADYQVRIFTPQNELPFAGHPTIGTAYALLEAGLIKAKEGQLVQQCGAGLVTMTVNDSNHISFELPKPKITPLDTLQTERLAEILKCAVNTQWNAALVDVGARWVVLQAVNAKAVLASQPDLNALKQFSLDMKVTGSTIYGFYEESNEQKRIEVRSFAPAYGVNEDPVCGSGNGSVASFIRYHGILPAQNDVVLSSQGQALGREGQLQLELHQDKILVGGAAVTCIDGTIKL</sequence>
<dbReference type="PANTHER" id="PTHR13774:SF32">
    <property type="entry name" value="ANTISENSE-ENHANCING SEQUENCE 1"/>
    <property type="match status" value="1"/>
</dbReference>